<comment type="caution">
    <text evidence="2">The sequence shown here is derived from an EMBL/GenBank/DDBJ whole genome shotgun (WGS) entry which is preliminary data.</text>
</comment>
<dbReference type="Proteomes" id="UP000664277">
    <property type="component" value="Unassembled WGS sequence"/>
</dbReference>
<keyword evidence="1" id="KW-1133">Transmembrane helix</keyword>
<keyword evidence="1" id="KW-0812">Transmembrane</keyword>
<evidence type="ECO:0000256" key="1">
    <source>
        <dbReference type="SAM" id="Phobius"/>
    </source>
</evidence>
<feature type="transmembrane region" description="Helical" evidence="1">
    <location>
        <begin position="69"/>
        <end position="89"/>
    </location>
</feature>
<evidence type="ECO:0000313" key="3">
    <source>
        <dbReference type="Proteomes" id="UP000664277"/>
    </source>
</evidence>
<sequence>MDSLEDFKTLLGFYVFQFLPIVVVEAFVLWRMHWASLPRCLYDSLLMNFASFLGLVLGLGPYLTGNTPWGLTLFGTYSVMVEGTVLMLMERKDARLVWACALTANLLGCILLAVEVLVRTIRDYWGGQPSL</sequence>
<dbReference type="AlphaFoldDB" id="A0A8J7P940"/>
<reference evidence="2" key="1">
    <citation type="submission" date="2021-02" db="EMBL/GenBank/DDBJ databases">
        <title>Genome-Resolved Metagenomics of a Microbial Community Performing Photosynthetic Biological Nutrient Removal.</title>
        <authorList>
            <person name="Mcdaniel E.A."/>
        </authorList>
    </citation>
    <scope>NUCLEOTIDE SEQUENCE</scope>
    <source>
        <strain evidence="2">UWPOB_OBS1</strain>
    </source>
</reference>
<protein>
    <submittedName>
        <fullName evidence="2">Uncharacterized protein</fullName>
    </submittedName>
</protein>
<proteinExistence type="predicted"/>
<feature type="transmembrane region" description="Helical" evidence="1">
    <location>
        <begin position="96"/>
        <end position="118"/>
    </location>
</feature>
<feature type="transmembrane region" description="Helical" evidence="1">
    <location>
        <begin position="42"/>
        <end position="63"/>
    </location>
</feature>
<dbReference type="EMBL" id="JAFLCK010000003">
    <property type="protein sequence ID" value="MBN8659407.1"/>
    <property type="molecule type" value="Genomic_DNA"/>
</dbReference>
<name>A0A8J7P940_9BACT</name>
<keyword evidence="1" id="KW-0472">Membrane</keyword>
<gene>
    <name evidence="2" type="ORF">J0M35_03520</name>
</gene>
<feature type="transmembrane region" description="Helical" evidence="1">
    <location>
        <begin position="12"/>
        <end position="30"/>
    </location>
</feature>
<organism evidence="2 3">
    <name type="scientific">Candidatus Obscuribacter phosphatis</name>
    <dbReference type="NCBI Taxonomy" id="1906157"/>
    <lineage>
        <taxon>Bacteria</taxon>
        <taxon>Bacillati</taxon>
        <taxon>Candidatus Melainabacteria</taxon>
        <taxon>Candidatus Obscuribacterales</taxon>
        <taxon>Candidatus Obscuribacteraceae</taxon>
        <taxon>Candidatus Obscuribacter</taxon>
    </lineage>
</organism>
<accession>A0A8J7P940</accession>
<evidence type="ECO:0000313" key="2">
    <source>
        <dbReference type="EMBL" id="MBN8659407.1"/>
    </source>
</evidence>